<evidence type="ECO:0000313" key="1">
    <source>
        <dbReference type="EMBL" id="CAL5997853.1"/>
    </source>
</evidence>
<sequence length="316" mass="36838">MTEEDDFDYYKQAIVFTQYHEHIKVVKTDKSEQIQGKLLDLFYSNHAQYKLEQEKVAKLLQNVPKLQQLVPQPAQLLQKLKQPADTSFLKRTPLGSALFGVNKSLFNQNSEQIPHFSPLQSKISNLATISSKFIQPRLSFDFKNLEQKLKLQMKNVLVDLSIAQNKFSEIHCKNLGSSFPNYFMMKVYDLVQKPLMSILTNFGLRKEMQSPFFQNCVVLNNELQVYQFLYKHVIQLQDTRYVDKNIEQMIFASAKFIATNALCGFPAFIGQNPTEDVRKAFEEIQQYKAVTKTLCSQNDQVDQREIGILRQRMRNW</sequence>
<organism evidence="1 2">
    <name type="scientific">Hexamita inflata</name>
    <dbReference type="NCBI Taxonomy" id="28002"/>
    <lineage>
        <taxon>Eukaryota</taxon>
        <taxon>Metamonada</taxon>
        <taxon>Diplomonadida</taxon>
        <taxon>Hexamitidae</taxon>
        <taxon>Hexamitinae</taxon>
        <taxon>Hexamita</taxon>
    </lineage>
</organism>
<keyword evidence="2" id="KW-1185">Reference proteome</keyword>
<name>A0ABP1HV45_9EUKA</name>
<evidence type="ECO:0000313" key="2">
    <source>
        <dbReference type="Proteomes" id="UP001642409"/>
    </source>
</evidence>
<comment type="caution">
    <text evidence="1">The sequence shown here is derived from an EMBL/GenBank/DDBJ whole genome shotgun (WGS) entry which is preliminary data.</text>
</comment>
<reference evidence="1 2" key="1">
    <citation type="submission" date="2024-07" db="EMBL/GenBank/DDBJ databases">
        <authorList>
            <person name="Akdeniz Z."/>
        </authorList>
    </citation>
    <scope>NUCLEOTIDE SEQUENCE [LARGE SCALE GENOMIC DNA]</scope>
</reference>
<dbReference type="Proteomes" id="UP001642409">
    <property type="component" value="Unassembled WGS sequence"/>
</dbReference>
<proteinExistence type="predicted"/>
<dbReference type="EMBL" id="CAXDID020000037">
    <property type="protein sequence ID" value="CAL5997853.1"/>
    <property type="molecule type" value="Genomic_DNA"/>
</dbReference>
<accession>A0ABP1HV45</accession>
<gene>
    <name evidence="1" type="ORF">HINF_LOCUS15449</name>
</gene>
<protein>
    <submittedName>
        <fullName evidence="1">Hypothetical_protein</fullName>
    </submittedName>
</protein>